<feature type="compositionally biased region" description="Polar residues" evidence="1">
    <location>
        <begin position="68"/>
        <end position="83"/>
    </location>
</feature>
<proteinExistence type="predicted"/>
<evidence type="ECO:0000256" key="1">
    <source>
        <dbReference type="SAM" id="MobiDB-lite"/>
    </source>
</evidence>
<name>B9Y8Q4_9FIRM</name>
<organism evidence="2 3">
    <name type="scientific">Holdemania filiformis DSM 12042</name>
    <dbReference type="NCBI Taxonomy" id="545696"/>
    <lineage>
        <taxon>Bacteria</taxon>
        <taxon>Bacillati</taxon>
        <taxon>Bacillota</taxon>
        <taxon>Erysipelotrichia</taxon>
        <taxon>Erysipelotrichales</taxon>
        <taxon>Erysipelotrichaceae</taxon>
        <taxon>Holdemania</taxon>
    </lineage>
</organism>
<feature type="region of interest" description="Disordered" evidence="1">
    <location>
        <begin position="40"/>
        <end position="83"/>
    </location>
</feature>
<comment type="caution">
    <text evidence="2">The sequence shown here is derived from an EMBL/GenBank/DDBJ whole genome shotgun (WGS) entry which is preliminary data.</text>
</comment>
<accession>B9Y8Q4</accession>
<protein>
    <submittedName>
        <fullName evidence="2">Uncharacterized protein</fullName>
    </submittedName>
</protein>
<reference evidence="2 3" key="1">
    <citation type="submission" date="2008-12" db="EMBL/GenBank/DDBJ databases">
        <authorList>
            <person name="Fulton L."/>
            <person name="Clifton S."/>
            <person name="Fulton B."/>
            <person name="Xu J."/>
            <person name="Minx P."/>
            <person name="Pepin K.H."/>
            <person name="Johnson M."/>
            <person name="Bhonagiri V."/>
            <person name="Nash W.E."/>
            <person name="Mardis E.R."/>
            <person name="Wilson R.K."/>
        </authorList>
    </citation>
    <scope>NUCLEOTIDE SEQUENCE [LARGE SCALE GENOMIC DNA]</scope>
    <source>
        <strain evidence="2 3">DSM 12042</strain>
    </source>
</reference>
<dbReference type="Proteomes" id="UP000005950">
    <property type="component" value="Unassembled WGS sequence"/>
</dbReference>
<evidence type="ECO:0000313" key="3">
    <source>
        <dbReference type="Proteomes" id="UP000005950"/>
    </source>
</evidence>
<gene>
    <name evidence="2" type="ORF">HOLDEFILI_02202</name>
</gene>
<evidence type="ECO:0000313" key="2">
    <source>
        <dbReference type="EMBL" id="EEF67630.1"/>
    </source>
</evidence>
<reference evidence="2 3" key="2">
    <citation type="submission" date="2009-02" db="EMBL/GenBank/DDBJ databases">
        <title>Draft genome sequence of Holdemania filiformis DSM 12042.</title>
        <authorList>
            <person name="Sudarsanam P."/>
            <person name="Ley R."/>
            <person name="Guruge J."/>
            <person name="Turnbaugh P.J."/>
            <person name="Mahowald M."/>
            <person name="Liep D."/>
            <person name="Gordon J."/>
        </authorList>
    </citation>
    <scope>NUCLEOTIDE SEQUENCE [LARGE SCALE GENOMIC DNA]</scope>
    <source>
        <strain evidence="2 3">DSM 12042</strain>
    </source>
</reference>
<dbReference type="EMBL" id="ACCF01000129">
    <property type="protein sequence ID" value="EEF67630.1"/>
    <property type="molecule type" value="Genomic_DNA"/>
</dbReference>
<sequence>MEENSVLFISPFLAISQIVERRNNSIQWVNEILTGKENVDGKRRKRTADSSQLDGIGRGFRNGMRPSAPSNAAAQTTLPGLER</sequence>
<dbReference type="AlphaFoldDB" id="B9Y8Q4"/>
<dbReference type="HOGENOM" id="CLU_2537960_0_0_9"/>